<evidence type="ECO:0000256" key="1">
    <source>
        <dbReference type="ARBA" id="ARBA00004141"/>
    </source>
</evidence>
<dbReference type="PANTHER" id="PTHR30474:SF2">
    <property type="entry name" value="PEPTIDOGLYCAN GLYCOSYLTRANSFERASE FTSW-RELATED"/>
    <property type="match status" value="1"/>
</dbReference>
<feature type="region of interest" description="Disordered" evidence="17">
    <location>
        <begin position="374"/>
        <end position="397"/>
    </location>
</feature>
<evidence type="ECO:0000256" key="7">
    <source>
        <dbReference type="ARBA" id="ARBA00022989"/>
    </source>
</evidence>
<evidence type="ECO:0000256" key="6">
    <source>
        <dbReference type="ARBA" id="ARBA00022984"/>
    </source>
</evidence>
<keyword evidence="7 18" id="KW-1133">Transmembrane helix</keyword>
<evidence type="ECO:0000256" key="17">
    <source>
        <dbReference type="SAM" id="MobiDB-lite"/>
    </source>
</evidence>
<evidence type="ECO:0000256" key="10">
    <source>
        <dbReference type="ARBA" id="ARBA00033270"/>
    </source>
</evidence>
<evidence type="ECO:0000256" key="5">
    <source>
        <dbReference type="ARBA" id="ARBA00022960"/>
    </source>
</evidence>
<evidence type="ECO:0000256" key="13">
    <source>
        <dbReference type="ARBA" id="ARBA00041418"/>
    </source>
</evidence>
<dbReference type="RefSeq" id="WP_379788889.1">
    <property type="nucleotide sequence ID" value="NZ_JBHSHL010000045.1"/>
</dbReference>
<evidence type="ECO:0000256" key="2">
    <source>
        <dbReference type="ARBA" id="ARBA00022676"/>
    </source>
</evidence>
<feature type="transmembrane region" description="Helical" evidence="18">
    <location>
        <begin position="79"/>
        <end position="98"/>
    </location>
</feature>
<feature type="transmembrane region" description="Helical" evidence="18">
    <location>
        <begin position="188"/>
        <end position="209"/>
    </location>
</feature>
<organism evidence="19 20">
    <name type="scientific">Filifactor villosus</name>
    <dbReference type="NCBI Taxonomy" id="29374"/>
    <lineage>
        <taxon>Bacteria</taxon>
        <taxon>Bacillati</taxon>
        <taxon>Bacillota</taxon>
        <taxon>Clostridia</taxon>
        <taxon>Peptostreptococcales</taxon>
        <taxon>Filifactoraceae</taxon>
        <taxon>Filifactor</taxon>
    </lineage>
</organism>
<evidence type="ECO:0000256" key="16">
    <source>
        <dbReference type="ARBA" id="ARBA00049966"/>
    </source>
</evidence>
<dbReference type="InterPro" id="IPR001182">
    <property type="entry name" value="FtsW/RodA"/>
</dbReference>
<evidence type="ECO:0000256" key="14">
    <source>
        <dbReference type="ARBA" id="ARBA00044770"/>
    </source>
</evidence>
<name>A0ABV9QNH6_9FIRM</name>
<dbReference type="Pfam" id="PF01098">
    <property type="entry name" value="FTSW_RODA_SPOVE"/>
    <property type="match status" value="1"/>
</dbReference>
<evidence type="ECO:0000256" key="11">
    <source>
        <dbReference type="ARBA" id="ARBA00038053"/>
    </source>
</evidence>
<dbReference type="PANTHER" id="PTHR30474">
    <property type="entry name" value="CELL CYCLE PROTEIN"/>
    <property type="match status" value="1"/>
</dbReference>
<proteinExistence type="inferred from homology"/>
<evidence type="ECO:0000256" key="3">
    <source>
        <dbReference type="ARBA" id="ARBA00022679"/>
    </source>
</evidence>
<feature type="transmembrane region" description="Helical" evidence="18">
    <location>
        <begin position="48"/>
        <end position="73"/>
    </location>
</feature>
<evidence type="ECO:0000256" key="12">
    <source>
        <dbReference type="ARBA" id="ARBA00041185"/>
    </source>
</evidence>
<keyword evidence="20" id="KW-1185">Reference proteome</keyword>
<dbReference type="EC" id="2.4.99.28" evidence="14"/>
<keyword evidence="8 18" id="KW-0472">Membrane</keyword>
<gene>
    <name evidence="19" type="ORF">ACFO4R_09600</name>
</gene>
<feature type="transmembrane region" description="Helical" evidence="18">
    <location>
        <begin position="343"/>
        <end position="365"/>
    </location>
</feature>
<sequence length="397" mass="43735">MSGRTIRQGKMDRGIFFLVIALVMIGLVMVYSSSYVRAYYDDKNKNMAVFFISNARVGLLGLIVMMLVSFIPYKLYRNIFVIIALCVAVGGLLVWLLIEGKAVNQAVRWFKVGGLSVQPSEMAKTVVILFVASMLSSKKININRFWYFIIILSVPGLFTTLILMQPHFSTSLTILAVTFYMMVLGGTYWRYIIGTGSVLFAVVGVLIVGRDYARQRVLSLFSPELTDGKAYNQVANALGAISSGGLFGRGLGRSVQKYLYLAASYNDMIFAIYAEEFGFFGALILILIFFVLIVRCMRLSKVVPDKFGSLLVAGITAQIAFQFAVNIGVTLGVLPTTGVPLPFISFGGSALLTTMASMGIVLNVSRYATGIKRDRGTSSREREMRKEGVRRREGGQV</sequence>
<dbReference type="EMBL" id="JBHSHL010000045">
    <property type="protein sequence ID" value="MFC4805335.1"/>
    <property type="molecule type" value="Genomic_DNA"/>
</dbReference>
<reference evidence="20" key="1">
    <citation type="journal article" date="2019" name="Int. J. Syst. Evol. Microbiol.">
        <title>The Global Catalogue of Microorganisms (GCM) 10K type strain sequencing project: providing services to taxonomists for standard genome sequencing and annotation.</title>
        <authorList>
            <consortium name="The Broad Institute Genomics Platform"/>
            <consortium name="The Broad Institute Genome Sequencing Center for Infectious Disease"/>
            <person name="Wu L."/>
            <person name="Ma J."/>
        </authorList>
    </citation>
    <scope>NUCLEOTIDE SEQUENCE [LARGE SCALE GENOMIC DNA]</scope>
    <source>
        <strain evidence="20">CCUG 46385</strain>
    </source>
</reference>
<evidence type="ECO:0000256" key="18">
    <source>
        <dbReference type="SAM" id="Phobius"/>
    </source>
</evidence>
<keyword evidence="2" id="KW-0328">Glycosyltransferase</keyword>
<comment type="caution">
    <text evidence="19">The sequence shown here is derived from an EMBL/GenBank/DDBJ whole genome shotgun (WGS) entry which is preliminary data.</text>
</comment>
<dbReference type="Proteomes" id="UP001595916">
    <property type="component" value="Unassembled WGS sequence"/>
</dbReference>
<comment type="similarity">
    <text evidence="11">Belongs to the SEDS family. FtsW subfamily.</text>
</comment>
<feature type="transmembrane region" description="Helical" evidence="18">
    <location>
        <begin position="15"/>
        <end position="36"/>
    </location>
</feature>
<comment type="catalytic activity">
    <reaction evidence="15">
        <text>[GlcNAc-(1-&gt;4)-Mur2Ac(oyl-L-Ala-gamma-D-Glu-L-Lys-D-Ala-D-Ala)](n)-di-trans,octa-cis-undecaprenyl diphosphate + beta-D-GlcNAc-(1-&gt;4)-Mur2Ac(oyl-L-Ala-gamma-D-Glu-L-Lys-D-Ala-D-Ala)-di-trans,octa-cis-undecaprenyl diphosphate = [GlcNAc-(1-&gt;4)-Mur2Ac(oyl-L-Ala-gamma-D-Glu-L-Lys-D-Ala-D-Ala)](n+1)-di-trans,octa-cis-undecaprenyl diphosphate + di-trans,octa-cis-undecaprenyl diphosphate + H(+)</text>
        <dbReference type="Rhea" id="RHEA:23708"/>
        <dbReference type="Rhea" id="RHEA-COMP:9602"/>
        <dbReference type="Rhea" id="RHEA-COMP:9603"/>
        <dbReference type="ChEBI" id="CHEBI:15378"/>
        <dbReference type="ChEBI" id="CHEBI:58405"/>
        <dbReference type="ChEBI" id="CHEBI:60033"/>
        <dbReference type="ChEBI" id="CHEBI:78435"/>
        <dbReference type="EC" id="2.4.99.28"/>
    </reaction>
</comment>
<evidence type="ECO:0000256" key="8">
    <source>
        <dbReference type="ARBA" id="ARBA00023136"/>
    </source>
</evidence>
<evidence type="ECO:0000313" key="20">
    <source>
        <dbReference type="Proteomes" id="UP001595916"/>
    </source>
</evidence>
<feature type="transmembrane region" description="Helical" evidence="18">
    <location>
        <begin position="309"/>
        <end position="331"/>
    </location>
</feature>
<feature type="transmembrane region" description="Helical" evidence="18">
    <location>
        <begin position="145"/>
        <end position="168"/>
    </location>
</feature>
<evidence type="ECO:0000313" key="19">
    <source>
        <dbReference type="EMBL" id="MFC4805335.1"/>
    </source>
</evidence>
<evidence type="ECO:0000256" key="15">
    <source>
        <dbReference type="ARBA" id="ARBA00049902"/>
    </source>
</evidence>
<keyword evidence="6" id="KW-0573">Peptidoglycan synthesis</keyword>
<feature type="transmembrane region" description="Helical" evidence="18">
    <location>
        <begin position="280"/>
        <end position="297"/>
    </location>
</feature>
<accession>A0ABV9QNH6</accession>
<protein>
    <recommendedName>
        <fullName evidence="12">Probable peptidoglycan glycosyltransferase FtsW</fullName>
        <ecNumber evidence="14">2.4.99.28</ecNumber>
    </recommendedName>
    <alternativeName>
        <fullName evidence="13">Cell division protein FtsW</fullName>
    </alternativeName>
    <alternativeName>
        <fullName evidence="10">Cell wall polymerase</fullName>
    </alternativeName>
    <alternativeName>
        <fullName evidence="9">Peptidoglycan polymerase</fullName>
    </alternativeName>
</protein>
<keyword evidence="3" id="KW-0808">Transferase</keyword>
<evidence type="ECO:0000256" key="9">
    <source>
        <dbReference type="ARBA" id="ARBA00032370"/>
    </source>
</evidence>
<comment type="subcellular location">
    <subcellularLocation>
        <location evidence="1">Membrane</location>
        <topology evidence="1">Multi-pass membrane protein</topology>
    </subcellularLocation>
</comment>
<comment type="function">
    <text evidence="16">Peptidoglycan polymerase that is essential for cell division.</text>
</comment>
<keyword evidence="4 18" id="KW-0812">Transmembrane</keyword>
<evidence type="ECO:0000256" key="4">
    <source>
        <dbReference type="ARBA" id="ARBA00022692"/>
    </source>
</evidence>
<keyword evidence="5" id="KW-0133">Cell shape</keyword>